<dbReference type="AlphaFoldDB" id="A0A450RW07"/>
<dbReference type="CDD" id="cd02042">
    <property type="entry name" value="ParAB_family"/>
    <property type="match status" value="1"/>
</dbReference>
<proteinExistence type="predicted"/>
<dbReference type="InterPro" id="IPR050678">
    <property type="entry name" value="DNA_Partitioning_ATPase"/>
</dbReference>
<evidence type="ECO:0000259" key="1">
    <source>
        <dbReference type="Pfam" id="PF01656"/>
    </source>
</evidence>
<dbReference type="Gene3D" id="3.40.50.300">
    <property type="entry name" value="P-loop containing nucleotide triphosphate hydrolases"/>
    <property type="match status" value="1"/>
</dbReference>
<dbReference type="PANTHER" id="PTHR13696">
    <property type="entry name" value="P-LOOP CONTAINING NUCLEOSIDE TRIPHOSPHATE HYDROLASE"/>
    <property type="match status" value="1"/>
</dbReference>
<protein>
    <submittedName>
        <fullName evidence="2">Cellulose biosynthesis protein BcsQ</fullName>
    </submittedName>
</protein>
<organism evidence="2">
    <name type="scientific">Candidatus Kentrum sp. FW</name>
    <dbReference type="NCBI Taxonomy" id="2126338"/>
    <lineage>
        <taxon>Bacteria</taxon>
        <taxon>Pseudomonadati</taxon>
        <taxon>Pseudomonadota</taxon>
        <taxon>Gammaproteobacteria</taxon>
        <taxon>Candidatus Kentrum</taxon>
    </lineage>
</organism>
<name>A0A450RW07_9GAMM</name>
<dbReference type="SUPFAM" id="SSF52540">
    <property type="entry name" value="P-loop containing nucleoside triphosphate hydrolases"/>
    <property type="match status" value="1"/>
</dbReference>
<dbReference type="PANTHER" id="PTHR13696:SF99">
    <property type="entry name" value="COBYRINIC ACID AC-DIAMIDE SYNTHASE"/>
    <property type="match status" value="1"/>
</dbReference>
<gene>
    <name evidence="2" type="ORF">BECKFW1821A_GA0114235_100342</name>
</gene>
<sequence length="338" mass="37121">MRYGIWNNKGGVGKTFLSFILGTEYANTHPDKSVILVDMCPQANLSEIVLGGNGEGGDRLAEILAQGNGRKTIGGYLDLRIESPHQITGSETEFLLHLKDYNPELPGNLYLICGDPSLEIQAQVISQIGGQILPADAWKNVRNWLNDLLKACSRKLGHDQTTTIIDCNPSFSAYTELAMVACDRLIIPCSSDGSSARAINNVAALLYGFNVSDEYKTVNFSAKAKQFGLVLPLIHAVILNRSTQYNKKASQAFGAMFEQIKKNVLSFQMEDPSRFVNGTAEFGEMPDSHSVTIVCSHHGKPLYKVTPGPYSVHDTRPQVNLEPLERYKNAVETLLSTL</sequence>
<dbReference type="InterPro" id="IPR002586">
    <property type="entry name" value="CobQ/CobB/MinD/ParA_Nub-bd_dom"/>
</dbReference>
<dbReference type="EMBL" id="CAADEW010000003">
    <property type="protein sequence ID" value="VFJ43207.1"/>
    <property type="molecule type" value="Genomic_DNA"/>
</dbReference>
<dbReference type="Pfam" id="PF01656">
    <property type="entry name" value="CbiA"/>
    <property type="match status" value="1"/>
</dbReference>
<dbReference type="InterPro" id="IPR027417">
    <property type="entry name" value="P-loop_NTPase"/>
</dbReference>
<feature type="domain" description="CobQ/CobB/MinD/ParA nucleotide binding" evidence="1">
    <location>
        <begin position="5"/>
        <end position="211"/>
    </location>
</feature>
<evidence type="ECO:0000313" key="2">
    <source>
        <dbReference type="EMBL" id="VFJ43207.1"/>
    </source>
</evidence>
<reference evidence="2" key="1">
    <citation type="submission" date="2019-02" db="EMBL/GenBank/DDBJ databases">
        <authorList>
            <person name="Gruber-Vodicka R. H."/>
            <person name="Seah K. B. B."/>
        </authorList>
    </citation>
    <scope>NUCLEOTIDE SEQUENCE</scope>
    <source>
        <strain evidence="2">BECK_BZ15</strain>
    </source>
</reference>
<accession>A0A450RW07</accession>